<accession>A0A0P1AY25</accession>
<proteinExistence type="predicted"/>
<keyword evidence="1" id="KW-0175">Coiled coil</keyword>
<dbReference type="GeneID" id="36397631"/>
<evidence type="ECO:0000256" key="1">
    <source>
        <dbReference type="SAM" id="Coils"/>
    </source>
</evidence>
<feature type="signal peptide" evidence="2">
    <location>
        <begin position="1"/>
        <end position="23"/>
    </location>
</feature>
<dbReference type="AlphaFoldDB" id="A0A0P1AY25"/>
<reference evidence="4" key="1">
    <citation type="submission" date="2014-09" db="EMBL/GenBank/DDBJ databases">
        <authorList>
            <person name="Sharma Rahul"/>
            <person name="Thines Marco"/>
        </authorList>
    </citation>
    <scope>NUCLEOTIDE SEQUENCE [LARGE SCALE GENOMIC DNA]</scope>
</reference>
<feature type="chain" id="PRO_5006059025" description="RxLR-like protein" evidence="2">
    <location>
        <begin position="24"/>
        <end position="183"/>
    </location>
</feature>
<dbReference type="RefSeq" id="XP_024582526.1">
    <property type="nucleotide sequence ID" value="XM_024716982.1"/>
</dbReference>
<feature type="coiled-coil region" evidence="1">
    <location>
        <begin position="126"/>
        <end position="167"/>
    </location>
</feature>
<keyword evidence="2" id="KW-0732">Signal</keyword>
<evidence type="ECO:0000313" key="4">
    <source>
        <dbReference type="Proteomes" id="UP000054928"/>
    </source>
</evidence>
<protein>
    <recommendedName>
        <fullName evidence="5">RxLR-like protein</fullName>
    </recommendedName>
</protein>
<evidence type="ECO:0000256" key="2">
    <source>
        <dbReference type="SAM" id="SignalP"/>
    </source>
</evidence>
<evidence type="ECO:0008006" key="5">
    <source>
        <dbReference type="Google" id="ProtNLM"/>
    </source>
</evidence>
<evidence type="ECO:0000313" key="3">
    <source>
        <dbReference type="EMBL" id="CEG46157.1"/>
    </source>
</evidence>
<name>A0A0P1AY25_PLAHL</name>
<feature type="coiled-coil region" evidence="1">
    <location>
        <begin position="68"/>
        <end position="95"/>
    </location>
</feature>
<dbReference type="Proteomes" id="UP000054928">
    <property type="component" value="Unassembled WGS sequence"/>
</dbReference>
<organism evidence="3 4">
    <name type="scientific">Plasmopara halstedii</name>
    <name type="common">Downy mildew of sunflower</name>
    <dbReference type="NCBI Taxonomy" id="4781"/>
    <lineage>
        <taxon>Eukaryota</taxon>
        <taxon>Sar</taxon>
        <taxon>Stramenopiles</taxon>
        <taxon>Oomycota</taxon>
        <taxon>Peronosporomycetes</taxon>
        <taxon>Peronosporales</taxon>
        <taxon>Peronosporaceae</taxon>
        <taxon>Plasmopara</taxon>
    </lineage>
</organism>
<keyword evidence="4" id="KW-1185">Reference proteome</keyword>
<sequence>MKLYKSCLLTAALLLSSLEDAYTTDQPREQKSDNVLTVQNSKVRFPTDEERFVLPNIFSPIKALVDPKQGLQKKVASLQKAIERKEKVVSSLNDQITINRIERTRTIDIINVYQLRMKKKPSAVAEEFIKQNLDKLEEKLSDIDEKLKSLKNQLDGHEEDIEYQTLELGHLEKLKNQDLDLQK</sequence>
<dbReference type="EMBL" id="CCYD01002047">
    <property type="protein sequence ID" value="CEG46157.1"/>
    <property type="molecule type" value="Genomic_DNA"/>
</dbReference>